<sequence length="84" mass="9370">MLKTCSMALLLSATGAAVAGNMVTDSAGHPVMGVSQPMMADKMDQKPMMHDKMDKMDKMDKKPMMDHKMDSMDKKPMMDDKMKK</sequence>
<dbReference type="EMBL" id="CP011412">
    <property type="protein sequence ID" value="AKH20055.1"/>
    <property type="molecule type" value="Genomic_DNA"/>
</dbReference>
<feature type="region of interest" description="Disordered" evidence="1">
    <location>
        <begin position="56"/>
        <end position="84"/>
    </location>
</feature>
<evidence type="ECO:0000256" key="1">
    <source>
        <dbReference type="SAM" id="MobiDB-lite"/>
    </source>
</evidence>
<dbReference type="OrthoDB" id="10014789at2"/>
<dbReference type="AlphaFoldDB" id="A0A0F7JYU7"/>
<evidence type="ECO:0000313" key="4">
    <source>
        <dbReference type="Proteomes" id="UP000034410"/>
    </source>
</evidence>
<dbReference type="Proteomes" id="UP000034410">
    <property type="component" value="Chromosome"/>
</dbReference>
<dbReference type="KEGG" id="seds:AAY24_06455"/>
<protein>
    <recommendedName>
        <fullName evidence="5">Pentapeptide MXKDX repeat protein</fullName>
    </recommendedName>
</protein>
<name>A0A0F7JYU7_9GAMM</name>
<feature type="chain" id="PRO_5002517719" description="Pentapeptide MXKDX repeat protein" evidence="2">
    <location>
        <begin position="20"/>
        <end position="84"/>
    </location>
</feature>
<evidence type="ECO:0000256" key="2">
    <source>
        <dbReference type="SAM" id="SignalP"/>
    </source>
</evidence>
<feature type="signal peptide" evidence="2">
    <location>
        <begin position="1"/>
        <end position="19"/>
    </location>
</feature>
<keyword evidence="4" id="KW-1185">Reference proteome</keyword>
<organism evidence="3 4">
    <name type="scientific">Sedimenticola thiotaurini</name>
    <dbReference type="NCBI Taxonomy" id="1543721"/>
    <lineage>
        <taxon>Bacteria</taxon>
        <taxon>Pseudomonadati</taxon>
        <taxon>Pseudomonadota</taxon>
        <taxon>Gammaproteobacteria</taxon>
        <taxon>Chromatiales</taxon>
        <taxon>Sedimenticolaceae</taxon>
        <taxon>Sedimenticola</taxon>
    </lineage>
</organism>
<proteinExistence type="predicted"/>
<accession>A0A0F7JYU7</accession>
<reference evidence="3 4" key="1">
    <citation type="journal article" date="2015" name="Genome Announc.">
        <title>Complete Genome Sequence of Sedimenticola thiotaurini Strain SIP-G1, a Polyphosphate- and Polyhydroxyalkanoate-Accumulating Sulfur-Oxidizing Gammaproteobacterium Isolated from Salt Marsh Sediments.</title>
        <authorList>
            <person name="Flood B.E."/>
            <person name="Jones D.S."/>
            <person name="Bailey J.V."/>
        </authorList>
    </citation>
    <scope>NUCLEOTIDE SEQUENCE [LARGE SCALE GENOMIC DNA]</scope>
    <source>
        <strain evidence="3 4">SIP-G1</strain>
    </source>
</reference>
<keyword evidence="2" id="KW-0732">Signal</keyword>
<evidence type="ECO:0008006" key="5">
    <source>
        <dbReference type="Google" id="ProtNLM"/>
    </source>
</evidence>
<gene>
    <name evidence="3" type="ORF">AAY24_06455</name>
</gene>
<evidence type="ECO:0000313" key="3">
    <source>
        <dbReference type="EMBL" id="AKH20055.1"/>
    </source>
</evidence>